<evidence type="ECO:0000256" key="2">
    <source>
        <dbReference type="ARBA" id="ARBA00022741"/>
    </source>
</evidence>
<reference evidence="7" key="1">
    <citation type="submission" date="2020-05" db="EMBL/GenBank/DDBJ databases">
        <title>Mycena genomes resolve the evolution of fungal bioluminescence.</title>
        <authorList>
            <person name="Tsai I.J."/>
        </authorList>
    </citation>
    <scope>NUCLEOTIDE SEQUENCE</scope>
    <source>
        <strain evidence="7">160909Yilan</strain>
    </source>
</reference>
<dbReference type="AlphaFoldDB" id="A0A8H6Z9G4"/>
<dbReference type="InterPro" id="IPR000719">
    <property type="entry name" value="Prot_kinase_dom"/>
</dbReference>
<proteinExistence type="predicted"/>
<dbReference type="OrthoDB" id="193931at2759"/>
<dbReference type="PROSITE" id="PS50011">
    <property type="entry name" value="PROTEIN_KINASE_DOM"/>
    <property type="match status" value="1"/>
</dbReference>
<dbReference type="PROSITE" id="PS00109">
    <property type="entry name" value="PROTEIN_KINASE_TYR"/>
    <property type="match status" value="1"/>
</dbReference>
<keyword evidence="3 7" id="KW-0418">Kinase</keyword>
<organism evidence="7 8">
    <name type="scientific">Mycena sanguinolenta</name>
    <dbReference type="NCBI Taxonomy" id="230812"/>
    <lineage>
        <taxon>Eukaryota</taxon>
        <taxon>Fungi</taxon>
        <taxon>Dikarya</taxon>
        <taxon>Basidiomycota</taxon>
        <taxon>Agaricomycotina</taxon>
        <taxon>Agaricomycetes</taxon>
        <taxon>Agaricomycetidae</taxon>
        <taxon>Agaricales</taxon>
        <taxon>Marasmiineae</taxon>
        <taxon>Mycenaceae</taxon>
        <taxon>Mycena</taxon>
    </lineage>
</organism>
<dbReference type="Pfam" id="PF02149">
    <property type="entry name" value="KA1"/>
    <property type="match status" value="1"/>
</dbReference>
<dbReference type="GO" id="GO:0005524">
    <property type="term" value="F:ATP binding"/>
    <property type="evidence" value="ECO:0007669"/>
    <property type="project" value="UniProtKB-KW"/>
</dbReference>
<dbReference type="PANTHER" id="PTHR44329">
    <property type="entry name" value="SERINE/THREONINE-PROTEIN KINASE TNNI3K-RELATED"/>
    <property type="match status" value="1"/>
</dbReference>
<dbReference type="Gene3D" id="1.10.510.10">
    <property type="entry name" value="Transferase(Phosphotransferase) domain 1"/>
    <property type="match status" value="1"/>
</dbReference>
<dbReference type="Pfam" id="PF07714">
    <property type="entry name" value="PK_Tyr_Ser-Thr"/>
    <property type="match status" value="1"/>
</dbReference>
<dbReference type="GO" id="GO:0004674">
    <property type="term" value="F:protein serine/threonine kinase activity"/>
    <property type="evidence" value="ECO:0007669"/>
    <property type="project" value="TreeGrafter"/>
</dbReference>
<feature type="domain" description="Protein kinase" evidence="5">
    <location>
        <begin position="172"/>
        <end position="434"/>
    </location>
</feature>
<sequence>MNAHTSSSRILIYETSLSFLKDTCDELSLRSQSEVGEVVEVRRTVDGYILSMTSDDVIGAIADSLDCRQKVLELANKLELTNDPGLRTAVRRDEERMATLLVSIFSSKSDEERVLCLKGNSAQHFLDVVQETLDSGFIVSQEHTRLALRIIRKLSESCDMLPSSLFIVGVEERDEYPFFGGGFGDIYRASYGGQRVALKRMRHFLRGSDLRRIRLKFCREALVWKDLHHPNILPFLGIDRDSFPSALCMVSPWMKHGTVIHYLKTHGFANVNKLLYEIAQGLEYLHSHNLVHGDLRGANILIKEDWSACLSDFGLSFFSDATSTMSTNRGGSFSWMAPELLDPDRFNLKFARTPATDVYAFGCVCVELYTARPPFSSMSEATVLLKVLNGERPERPLGPPTMSDTLWQHVTEFWVESHTARPSTQSVVRNMIWSHAEDETIIARTGRTTPPGLQRLDTHPPLHTDLEIRGRDLHADKGKLTGDEGGVATATASVTESFASRFKFRHSINVSSSGTAKGCGRRGAVPATAAAAGDTASMRIHHGAIDQGTITTGQPPEVMRHVKEVLVGMGVEILVESEYKFRCIRAKQRRNGKSTIGSGSQGGVAAFPMVGSAGSDGVDKRGPLLPSQAVFRSGGGLLMRQQSSQVSNAPGSTSFDADDLLNASGFLTAEPTRQVDTVYGTTAEDAGDKVRFSVELTRLNLLNDTYSLDIRRLEGNLRSYKFLYDTLRKRADLQR</sequence>
<evidence type="ECO:0000256" key="3">
    <source>
        <dbReference type="ARBA" id="ARBA00022777"/>
    </source>
</evidence>
<dbReference type="Gene3D" id="3.30.310.80">
    <property type="entry name" value="Kinase associated domain 1, KA1"/>
    <property type="match status" value="1"/>
</dbReference>
<dbReference type="PANTHER" id="PTHR44329:SF288">
    <property type="entry name" value="MITOGEN-ACTIVATED PROTEIN KINASE KINASE KINASE 20"/>
    <property type="match status" value="1"/>
</dbReference>
<dbReference type="InterPro" id="IPR001772">
    <property type="entry name" value="KA1_dom"/>
</dbReference>
<comment type="caution">
    <text evidence="7">The sequence shown here is derived from an EMBL/GenBank/DDBJ whole genome shotgun (WGS) entry which is preliminary data.</text>
</comment>
<accession>A0A8H6Z9G4</accession>
<dbReference type="InterPro" id="IPR001245">
    <property type="entry name" value="Ser-Thr/Tyr_kinase_cat_dom"/>
</dbReference>
<evidence type="ECO:0000256" key="1">
    <source>
        <dbReference type="ARBA" id="ARBA00022679"/>
    </source>
</evidence>
<dbReference type="InterPro" id="IPR051681">
    <property type="entry name" value="Ser/Thr_Kinases-Pseudokinases"/>
</dbReference>
<keyword evidence="1" id="KW-0808">Transferase</keyword>
<dbReference type="InterPro" id="IPR008266">
    <property type="entry name" value="Tyr_kinase_AS"/>
</dbReference>
<name>A0A8H6Z9G4_9AGAR</name>
<feature type="domain" description="KA1" evidence="6">
    <location>
        <begin position="683"/>
        <end position="733"/>
    </location>
</feature>
<dbReference type="Proteomes" id="UP000623467">
    <property type="component" value="Unassembled WGS sequence"/>
</dbReference>
<keyword evidence="8" id="KW-1185">Reference proteome</keyword>
<protein>
    <submittedName>
        <fullName evidence="7">Kinase-like protein</fullName>
    </submittedName>
</protein>
<dbReference type="EMBL" id="JACAZH010000003">
    <property type="protein sequence ID" value="KAF7373267.1"/>
    <property type="molecule type" value="Genomic_DNA"/>
</dbReference>
<dbReference type="InterPro" id="IPR011009">
    <property type="entry name" value="Kinase-like_dom_sf"/>
</dbReference>
<gene>
    <name evidence="7" type="ORF">MSAN_00535600</name>
</gene>
<keyword evidence="2" id="KW-0547">Nucleotide-binding</keyword>
<dbReference type="PROSITE" id="PS50032">
    <property type="entry name" value="KA1"/>
    <property type="match status" value="1"/>
</dbReference>
<dbReference type="SUPFAM" id="SSF56112">
    <property type="entry name" value="Protein kinase-like (PK-like)"/>
    <property type="match status" value="1"/>
</dbReference>
<evidence type="ECO:0000313" key="8">
    <source>
        <dbReference type="Proteomes" id="UP000623467"/>
    </source>
</evidence>
<evidence type="ECO:0000313" key="7">
    <source>
        <dbReference type="EMBL" id="KAF7373267.1"/>
    </source>
</evidence>
<keyword evidence="4" id="KW-0067">ATP-binding</keyword>
<evidence type="ECO:0000256" key="4">
    <source>
        <dbReference type="ARBA" id="ARBA00022840"/>
    </source>
</evidence>
<evidence type="ECO:0000259" key="6">
    <source>
        <dbReference type="PROSITE" id="PS50032"/>
    </source>
</evidence>
<evidence type="ECO:0000259" key="5">
    <source>
        <dbReference type="PROSITE" id="PS50011"/>
    </source>
</evidence>